<organism evidence="1">
    <name type="scientific">marine sediment metagenome</name>
    <dbReference type="NCBI Taxonomy" id="412755"/>
    <lineage>
        <taxon>unclassified sequences</taxon>
        <taxon>metagenomes</taxon>
        <taxon>ecological metagenomes</taxon>
    </lineage>
</organism>
<name>A0A0F9RM29_9ZZZZ</name>
<comment type="caution">
    <text evidence="1">The sequence shown here is derived from an EMBL/GenBank/DDBJ whole genome shotgun (WGS) entry which is preliminary data.</text>
</comment>
<sequence>MKAPPGGSVWTIEQTLTEYWVTLYRDGPPVFTIKVWATCPEAAEVFLKPHTLGPMAARSRIGVAECEPEPEAGAMNGAEG</sequence>
<protein>
    <submittedName>
        <fullName evidence="1">Uncharacterized protein</fullName>
    </submittedName>
</protein>
<dbReference type="EMBL" id="LAZR01002750">
    <property type="protein sequence ID" value="KKN26056.1"/>
    <property type="molecule type" value="Genomic_DNA"/>
</dbReference>
<dbReference type="AlphaFoldDB" id="A0A0F9RM29"/>
<reference evidence="1" key="1">
    <citation type="journal article" date="2015" name="Nature">
        <title>Complex archaea that bridge the gap between prokaryotes and eukaryotes.</title>
        <authorList>
            <person name="Spang A."/>
            <person name="Saw J.H."/>
            <person name="Jorgensen S.L."/>
            <person name="Zaremba-Niedzwiedzka K."/>
            <person name="Martijn J."/>
            <person name="Lind A.E."/>
            <person name="van Eijk R."/>
            <person name="Schleper C."/>
            <person name="Guy L."/>
            <person name="Ettema T.J."/>
        </authorList>
    </citation>
    <scope>NUCLEOTIDE SEQUENCE</scope>
</reference>
<proteinExistence type="predicted"/>
<gene>
    <name evidence="1" type="ORF">LCGC14_0878620</name>
</gene>
<accession>A0A0F9RM29</accession>
<evidence type="ECO:0000313" key="1">
    <source>
        <dbReference type="EMBL" id="KKN26056.1"/>
    </source>
</evidence>